<feature type="binding site" evidence="8">
    <location>
        <begin position="140"/>
        <end position="142"/>
    </location>
    <ligand>
        <name>FAD</name>
        <dbReference type="ChEBI" id="CHEBI:57692"/>
    </ligand>
</feature>
<dbReference type="SUPFAM" id="SSF55424">
    <property type="entry name" value="FAD/NAD-linked reductases, dimerisation (C-terminal) domain"/>
    <property type="match status" value="1"/>
</dbReference>
<organism evidence="14 15">
    <name type="scientific">Ectothiorhodospira haloalkaliphila</name>
    <dbReference type="NCBI Taxonomy" id="421628"/>
    <lineage>
        <taxon>Bacteria</taxon>
        <taxon>Pseudomonadati</taxon>
        <taxon>Pseudomonadota</taxon>
        <taxon>Gammaproteobacteria</taxon>
        <taxon>Chromatiales</taxon>
        <taxon>Ectothiorhodospiraceae</taxon>
        <taxon>Ectothiorhodospira</taxon>
    </lineage>
</organism>
<keyword evidence="6" id="KW-1015">Disulfide bond</keyword>
<evidence type="ECO:0000259" key="13">
    <source>
        <dbReference type="Pfam" id="PF07992"/>
    </source>
</evidence>
<dbReference type="InterPro" id="IPR023753">
    <property type="entry name" value="FAD/NAD-binding_dom"/>
</dbReference>
<evidence type="ECO:0000313" key="14">
    <source>
        <dbReference type="EMBL" id="AHK78633.1"/>
    </source>
</evidence>
<feature type="binding site" evidence="8">
    <location>
        <position position="52"/>
    </location>
    <ligand>
        <name>FAD</name>
        <dbReference type="ChEBI" id="CHEBI:57692"/>
    </ligand>
</feature>
<keyword evidence="11" id="KW-1133">Transmembrane helix</keyword>
<dbReference type="PATRIC" id="fig|1354791.3.peg.1438"/>
<feature type="domain" description="Pyridine nucleotide-disulphide oxidoreductase dimerisation" evidence="12">
    <location>
        <begin position="342"/>
        <end position="444"/>
    </location>
</feature>
<name>W8KHL6_9GAMM</name>
<dbReference type="PANTHER" id="PTHR43014:SF2">
    <property type="entry name" value="MERCURIC REDUCTASE"/>
    <property type="match status" value="1"/>
</dbReference>
<dbReference type="PROSITE" id="PS00076">
    <property type="entry name" value="PYRIDINE_REDOX_1"/>
    <property type="match status" value="1"/>
</dbReference>
<dbReference type="InterPro" id="IPR036188">
    <property type="entry name" value="FAD/NAD-bd_sf"/>
</dbReference>
<keyword evidence="11" id="KW-0472">Membrane</keyword>
<dbReference type="AlphaFoldDB" id="W8KHL6"/>
<accession>W8KHL6</accession>
<dbReference type="PIRSF" id="PIRSF000350">
    <property type="entry name" value="Mercury_reductase_MerA"/>
    <property type="match status" value="1"/>
</dbReference>
<keyword evidence="3 8" id="KW-0274">FAD</keyword>
<keyword evidence="7 10" id="KW-0676">Redox-active center</keyword>
<dbReference type="Pfam" id="PF07992">
    <property type="entry name" value="Pyr_redox_2"/>
    <property type="match status" value="1"/>
</dbReference>
<feature type="binding site" evidence="8">
    <location>
        <position position="307"/>
    </location>
    <ligand>
        <name>FAD</name>
        <dbReference type="ChEBI" id="CHEBI:57692"/>
    </ligand>
</feature>
<keyword evidence="15" id="KW-1185">Reference proteome</keyword>
<feature type="transmembrane region" description="Helical" evidence="11">
    <location>
        <begin position="7"/>
        <end position="28"/>
    </location>
</feature>
<dbReference type="PRINTS" id="PR00368">
    <property type="entry name" value="FADPNR"/>
</dbReference>
<keyword evidence="8" id="KW-0547">Nucleotide-binding</keyword>
<reference evidence="15" key="2">
    <citation type="submission" date="2014-02" db="EMBL/GenBank/DDBJ databases">
        <title>Draft Genome Sequence of extremely halophilic bacteria Halorhodospira halochloris.</title>
        <authorList>
            <person name="Singh K.S."/>
        </authorList>
    </citation>
    <scope>NUCLEOTIDE SEQUENCE [LARGE SCALE GENOMIC DNA]</scope>
    <source>
        <strain evidence="15">A</strain>
    </source>
</reference>
<reference evidence="14 15" key="1">
    <citation type="journal article" date="2014" name="J Genomics">
        <title>Draft Genome Sequence of the Extremely Halophilic Phototrophic Purple Sulfur Bacterium Halorhodospira halochloris.</title>
        <authorList>
            <person name="Singh K.S."/>
            <person name="Kirksey J."/>
            <person name="Hoff W.D."/>
            <person name="Deole R."/>
        </authorList>
    </citation>
    <scope>NUCLEOTIDE SEQUENCE [LARGE SCALE GENOMIC DNA]</scope>
    <source>
        <strain evidence="14 15">A</strain>
    </source>
</reference>
<evidence type="ECO:0000256" key="2">
    <source>
        <dbReference type="ARBA" id="ARBA00022630"/>
    </source>
</evidence>
<dbReference type="SUPFAM" id="SSF51905">
    <property type="entry name" value="FAD/NAD(P)-binding domain"/>
    <property type="match status" value="1"/>
</dbReference>
<keyword evidence="4" id="KW-0521">NADP</keyword>
<dbReference type="Pfam" id="PF02852">
    <property type="entry name" value="Pyr_redox_dim"/>
    <property type="match status" value="1"/>
</dbReference>
<evidence type="ECO:0000256" key="7">
    <source>
        <dbReference type="ARBA" id="ARBA00023284"/>
    </source>
</evidence>
<sequence>MKHSHDLILIGGGVGGLIITSVAGQLGLDVVLIERRERLGGDCLHYGCVPSKTLIRSAAVAHQIRHADRYGLEPVASEVDLGRVMDRVRASINTLGEHDDPERFRNYGVSVRFGAARFVDPHTVQINGEQIRGRRLVIATGSRPAVPPIPGLDGIDYWTNETIFDQRQLPERLAVLGGGPVGVELAQAFSRLGSRVTVLQRPSSLLPREDPEMTRALERQLSNEGLSVATGSTVESVASEDGEICLQGQNAEGGFQVTADAVLVAAGRRAQIDDLGLEAAGVKVKNGLIRVDRRMRTSQRHIFACGDCCGPYPFTHVAEYQAGIIIANAVFRLPKRADYRVVPWVTYTAPELARVGLTEAEARSRGMGVQVARFSFRDVDRAVCDGETAGSAKLVIQKERLVGATLLGAQAGELIHELVLAMQTRLKVGQISATIHAYPTRAQVHRRAINTLYASKLFSPRTRSLVRWIQRILP</sequence>
<evidence type="ECO:0000256" key="3">
    <source>
        <dbReference type="ARBA" id="ARBA00022827"/>
    </source>
</evidence>
<proteinExistence type="inferred from homology"/>
<keyword evidence="11" id="KW-0812">Transmembrane</keyword>
<dbReference type="GO" id="GO:0016668">
    <property type="term" value="F:oxidoreductase activity, acting on a sulfur group of donors, NAD(P) as acceptor"/>
    <property type="evidence" value="ECO:0007669"/>
    <property type="project" value="InterPro"/>
</dbReference>
<dbReference type="FunFam" id="3.30.390.30:FF:000001">
    <property type="entry name" value="Dihydrolipoyl dehydrogenase"/>
    <property type="match status" value="1"/>
</dbReference>
<keyword evidence="8" id="KW-0520">NAD</keyword>
<protein>
    <submittedName>
        <fullName evidence="14">Mercuric reductase</fullName>
    </submittedName>
</protein>
<dbReference type="InterPro" id="IPR001100">
    <property type="entry name" value="Pyr_nuc-diS_OxRdtase"/>
</dbReference>
<evidence type="ECO:0000256" key="1">
    <source>
        <dbReference type="ARBA" id="ARBA00007532"/>
    </source>
</evidence>
<gene>
    <name evidence="14" type="ORF">M911_04985</name>
</gene>
<dbReference type="InterPro" id="IPR004099">
    <property type="entry name" value="Pyr_nucl-diS_OxRdtase_dimer"/>
</dbReference>
<comment type="cofactor">
    <cofactor evidence="8">
        <name>FAD</name>
        <dbReference type="ChEBI" id="CHEBI:57692"/>
    </cofactor>
    <text evidence="8">Binds 1 FAD per subunit.</text>
</comment>
<dbReference type="OrthoDB" id="9800167at2"/>
<dbReference type="HOGENOM" id="CLU_016755_1_0_6"/>
<dbReference type="GO" id="GO:0050660">
    <property type="term" value="F:flavin adenine dinucleotide binding"/>
    <property type="evidence" value="ECO:0007669"/>
    <property type="project" value="TreeGrafter"/>
</dbReference>
<comment type="similarity">
    <text evidence="1 10">Belongs to the class-I pyridine nucleotide-disulfide oxidoreductase family.</text>
</comment>
<keyword evidence="5 10" id="KW-0560">Oxidoreductase</keyword>
<evidence type="ECO:0000256" key="4">
    <source>
        <dbReference type="ARBA" id="ARBA00022857"/>
    </source>
</evidence>
<dbReference type="RefSeq" id="WP_025281009.1">
    <property type="nucleotide sequence ID" value="NZ_CP007268.1"/>
</dbReference>
<feature type="disulfide bond" description="Redox-active" evidence="9">
    <location>
        <begin position="43"/>
        <end position="48"/>
    </location>
</feature>
<feature type="binding site" evidence="8">
    <location>
        <position position="267"/>
    </location>
    <ligand>
        <name>NAD(+)</name>
        <dbReference type="ChEBI" id="CHEBI:57540"/>
    </ligand>
</feature>
<dbReference type="InterPro" id="IPR012999">
    <property type="entry name" value="Pyr_OxRdtase_I_AS"/>
</dbReference>
<dbReference type="EMBL" id="CP007268">
    <property type="protein sequence ID" value="AHK78633.1"/>
    <property type="molecule type" value="Genomic_DNA"/>
</dbReference>
<dbReference type="Proteomes" id="UP000019442">
    <property type="component" value="Chromosome"/>
</dbReference>
<dbReference type="PRINTS" id="PR00411">
    <property type="entry name" value="PNDRDTASEI"/>
</dbReference>
<keyword evidence="2 10" id="KW-0285">Flavoprotein</keyword>
<evidence type="ECO:0000256" key="10">
    <source>
        <dbReference type="RuleBase" id="RU003691"/>
    </source>
</evidence>
<evidence type="ECO:0000313" key="15">
    <source>
        <dbReference type="Proteomes" id="UP000019442"/>
    </source>
</evidence>
<evidence type="ECO:0000256" key="9">
    <source>
        <dbReference type="PIRSR" id="PIRSR000350-4"/>
    </source>
</evidence>
<evidence type="ECO:0000259" key="12">
    <source>
        <dbReference type="Pfam" id="PF02852"/>
    </source>
</evidence>
<evidence type="ECO:0000256" key="5">
    <source>
        <dbReference type="ARBA" id="ARBA00023002"/>
    </source>
</evidence>
<feature type="domain" description="FAD/NAD(P)-binding" evidence="13">
    <location>
        <begin position="6"/>
        <end position="322"/>
    </location>
</feature>
<dbReference type="GO" id="GO:0003955">
    <property type="term" value="F:NAD(P)H dehydrogenase (quinone) activity"/>
    <property type="evidence" value="ECO:0007669"/>
    <property type="project" value="TreeGrafter"/>
</dbReference>
<dbReference type="PANTHER" id="PTHR43014">
    <property type="entry name" value="MERCURIC REDUCTASE"/>
    <property type="match status" value="1"/>
</dbReference>
<dbReference type="KEGG" id="hhc:M911_04985"/>
<dbReference type="Gene3D" id="3.30.390.30">
    <property type="match status" value="1"/>
</dbReference>
<dbReference type="InterPro" id="IPR016156">
    <property type="entry name" value="FAD/NAD-linked_Rdtase_dimer_sf"/>
</dbReference>
<evidence type="ECO:0000256" key="11">
    <source>
        <dbReference type="SAM" id="Phobius"/>
    </source>
</evidence>
<feature type="binding site" evidence="8">
    <location>
        <begin position="177"/>
        <end position="184"/>
    </location>
    <ligand>
        <name>NAD(+)</name>
        <dbReference type="ChEBI" id="CHEBI:57540"/>
    </ligand>
</feature>
<dbReference type="Gene3D" id="3.50.50.60">
    <property type="entry name" value="FAD/NAD(P)-binding domain"/>
    <property type="match status" value="2"/>
</dbReference>
<evidence type="ECO:0000256" key="8">
    <source>
        <dbReference type="PIRSR" id="PIRSR000350-3"/>
    </source>
</evidence>
<evidence type="ECO:0000256" key="6">
    <source>
        <dbReference type="ARBA" id="ARBA00023157"/>
    </source>
</evidence>